<name>A0A067RDZ5_ZOONE</name>
<dbReference type="EMBL" id="KK852523">
    <property type="protein sequence ID" value="KDR22081.1"/>
    <property type="molecule type" value="Genomic_DNA"/>
</dbReference>
<feature type="transmembrane region" description="Helical" evidence="2">
    <location>
        <begin position="247"/>
        <end position="269"/>
    </location>
</feature>
<feature type="compositionally biased region" description="Basic and acidic residues" evidence="1">
    <location>
        <begin position="319"/>
        <end position="333"/>
    </location>
</feature>
<evidence type="ECO:0000313" key="4">
    <source>
        <dbReference type="Proteomes" id="UP000027135"/>
    </source>
</evidence>
<proteinExistence type="predicted"/>
<protein>
    <submittedName>
        <fullName evidence="3">Reticulocyte-binding protein 2-like protein a</fullName>
    </submittedName>
</protein>
<dbReference type="InParanoid" id="A0A067RDZ5"/>
<dbReference type="Proteomes" id="UP000027135">
    <property type="component" value="Unassembled WGS sequence"/>
</dbReference>
<feature type="transmembrane region" description="Helical" evidence="2">
    <location>
        <begin position="196"/>
        <end position="219"/>
    </location>
</feature>
<keyword evidence="4" id="KW-1185">Reference proteome</keyword>
<accession>A0A067RDZ5</accession>
<feature type="region of interest" description="Disordered" evidence="1">
    <location>
        <begin position="288"/>
        <end position="437"/>
    </location>
</feature>
<sequence>MYSSYNKRRLHTKLTNVQVEWLTLLLGLEIGYPDRGVRGFPQPLQEKFRDVRLSHRKESTVPLASECPTPDSRSGDTREFRTYPFALVLRLRVLQHRNDILNYQSSPVISKKQLVSVRKFSTYEVRSESFKTAPIKTRTLISVKNYKSTSPQPQLQFVSTAASIHTSRGFGGYRPSSCAPESLWSALRFLGPSARIAGLLAVLWGGACSLHAAVLIQAARTLAVTTSASVTPHLDHLTTTTSAIPNLAVLAAVNLALSTLTLIVVLTLLRWRGWGWLGRRGNHNIVRESQSGRLGKKNEKEEEEKEEEKKRMRRRKRRGGEEKKKEKRRRGEEEREEEERRRRKRRGGEEKKKEKRRRGEEEREEEERRRRKRRGGEEKKKERRRRRRRMRRRKRRGGEETEEKNEKEKEKRRRRRKIIMRRRRKRKGRRRGGGGGE</sequence>
<dbReference type="AlphaFoldDB" id="A0A067RDZ5"/>
<keyword evidence="2" id="KW-1133">Transmembrane helix</keyword>
<evidence type="ECO:0000313" key="3">
    <source>
        <dbReference type="EMBL" id="KDR22081.1"/>
    </source>
</evidence>
<gene>
    <name evidence="3" type="ORF">L798_02579</name>
</gene>
<reference evidence="3 4" key="1">
    <citation type="journal article" date="2014" name="Nat. Commun.">
        <title>Molecular traces of alternative social organization in a termite genome.</title>
        <authorList>
            <person name="Terrapon N."/>
            <person name="Li C."/>
            <person name="Robertson H.M."/>
            <person name="Ji L."/>
            <person name="Meng X."/>
            <person name="Booth W."/>
            <person name="Chen Z."/>
            <person name="Childers C.P."/>
            <person name="Glastad K.M."/>
            <person name="Gokhale K."/>
            <person name="Gowin J."/>
            <person name="Gronenberg W."/>
            <person name="Hermansen R.A."/>
            <person name="Hu H."/>
            <person name="Hunt B.G."/>
            <person name="Huylmans A.K."/>
            <person name="Khalil S.M."/>
            <person name="Mitchell R.D."/>
            <person name="Munoz-Torres M.C."/>
            <person name="Mustard J.A."/>
            <person name="Pan H."/>
            <person name="Reese J.T."/>
            <person name="Scharf M.E."/>
            <person name="Sun F."/>
            <person name="Vogel H."/>
            <person name="Xiao J."/>
            <person name="Yang W."/>
            <person name="Yang Z."/>
            <person name="Yang Z."/>
            <person name="Zhou J."/>
            <person name="Zhu J."/>
            <person name="Brent C.S."/>
            <person name="Elsik C.G."/>
            <person name="Goodisman M.A."/>
            <person name="Liberles D.A."/>
            <person name="Roe R.M."/>
            <person name="Vargo E.L."/>
            <person name="Vilcinskas A."/>
            <person name="Wang J."/>
            <person name="Bornberg-Bauer E."/>
            <person name="Korb J."/>
            <person name="Zhang G."/>
            <person name="Liebig J."/>
        </authorList>
    </citation>
    <scope>NUCLEOTIDE SEQUENCE [LARGE SCALE GENOMIC DNA]</scope>
    <source>
        <tissue evidence="3">Whole organism</tissue>
    </source>
</reference>
<feature type="compositionally biased region" description="Basic and acidic residues" evidence="1">
    <location>
        <begin position="347"/>
        <end position="361"/>
    </location>
</feature>
<feature type="compositionally biased region" description="Basic residues" evidence="1">
    <location>
        <begin position="410"/>
        <end position="437"/>
    </location>
</feature>
<evidence type="ECO:0000256" key="1">
    <source>
        <dbReference type="SAM" id="MobiDB-lite"/>
    </source>
</evidence>
<feature type="compositionally biased region" description="Basic residues" evidence="1">
    <location>
        <begin position="381"/>
        <end position="396"/>
    </location>
</feature>
<evidence type="ECO:0000256" key="2">
    <source>
        <dbReference type="SAM" id="Phobius"/>
    </source>
</evidence>
<keyword evidence="2" id="KW-0812">Transmembrane</keyword>
<keyword evidence="2" id="KW-0472">Membrane</keyword>
<organism evidence="3 4">
    <name type="scientific">Zootermopsis nevadensis</name>
    <name type="common">Dampwood termite</name>
    <dbReference type="NCBI Taxonomy" id="136037"/>
    <lineage>
        <taxon>Eukaryota</taxon>
        <taxon>Metazoa</taxon>
        <taxon>Ecdysozoa</taxon>
        <taxon>Arthropoda</taxon>
        <taxon>Hexapoda</taxon>
        <taxon>Insecta</taxon>
        <taxon>Pterygota</taxon>
        <taxon>Neoptera</taxon>
        <taxon>Polyneoptera</taxon>
        <taxon>Dictyoptera</taxon>
        <taxon>Blattodea</taxon>
        <taxon>Blattoidea</taxon>
        <taxon>Termitoidae</taxon>
        <taxon>Termopsidae</taxon>
        <taxon>Zootermopsis</taxon>
    </lineage>
</organism>